<organism evidence="2 3">
    <name type="scientific">Terribacillus halophilus</name>
    <dbReference type="NCBI Taxonomy" id="361279"/>
    <lineage>
        <taxon>Bacteria</taxon>
        <taxon>Bacillati</taxon>
        <taxon>Bacillota</taxon>
        <taxon>Bacilli</taxon>
        <taxon>Bacillales</taxon>
        <taxon>Bacillaceae</taxon>
        <taxon>Terribacillus</taxon>
    </lineage>
</organism>
<reference evidence="3" key="1">
    <citation type="submission" date="2016-10" db="EMBL/GenBank/DDBJ databases">
        <authorList>
            <person name="Varghese N."/>
            <person name="Submissions S."/>
        </authorList>
    </citation>
    <scope>NUCLEOTIDE SEQUENCE [LARGE SCALE GENOMIC DNA]</scope>
    <source>
        <strain evidence="3">DSM 21620</strain>
    </source>
</reference>
<evidence type="ECO:0000256" key="1">
    <source>
        <dbReference type="SAM" id="Phobius"/>
    </source>
</evidence>
<evidence type="ECO:0000313" key="2">
    <source>
        <dbReference type="EMBL" id="SDD12887.1"/>
    </source>
</evidence>
<protein>
    <submittedName>
        <fullName evidence="2">Na+/melibiose symporter</fullName>
    </submittedName>
</protein>
<feature type="transmembrane region" description="Helical" evidence="1">
    <location>
        <begin position="117"/>
        <end position="136"/>
    </location>
</feature>
<keyword evidence="1" id="KW-0812">Transmembrane</keyword>
<dbReference type="Proteomes" id="UP000198666">
    <property type="component" value="Unassembled WGS sequence"/>
</dbReference>
<feature type="transmembrane region" description="Helical" evidence="1">
    <location>
        <begin position="56"/>
        <end position="78"/>
    </location>
</feature>
<feature type="transmembrane region" description="Helical" evidence="1">
    <location>
        <begin position="237"/>
        <end position="262"/>
    </location>
</feature>
<accession>A0A1G6S9V3</accession>
<feature type="transmembrane region" description="Helical" evidence="1">
    <location>
        <begin position="369"/>
        <end position="393"/>
    </location>
</feature>
<gene>
    <name evidence="2" type="ORF">SAMN05421663_1078</name>
</gene>
<keyword evidence="1" id="KW-0472">Membrane</keyword>
<dbReference type="STRING" id="361279.SAMN05421663_1078"/>
<keyword evidence="1" id="KW-1133">Transmembrane helix</keyword>
<dbReference type="AlphaFoldDB" id="A0A1G6S9V3"/>
<feature type="transmembrane region" description="Helical" evidence="1">
    <location>
        <begin position="302"/>
        <end position="320"/>
    </location>
</feature>
<dbReference type="RefSeq" id="WP_170829687.1">
    <property type="nucleotide sequence ID" value="NZ_FMZB01000007.1"/>
</dbReference>
<dbReference type="Pfam" id="PF13347">
    <property type="entry name" value="MFS_2"/>
    <property type="match status" value="1"/>
</dbReference>
<keyword evidence="3" id="KW-1185">Reference proteome</keyword>
<dbReference type="EMBL" id="FMZB01000007">
    <property type="protein sequence ID" value="SDD12887.1"/>
    <property type="molecule type" value="Genomic_DNA"/>
</dbReference>
<feature type="transmembrane region" description="Helical" evidence="1">
    <location>
        <begin position="413"/>
        <end position="433"/>
    </location>
</feature>
<dbReference type="PROSITE" id="PS51257">
    <property type="entry name" value="PROKAR_LIPOPROTEIN"/>
    <property type="match status" value="1"/>
</dbReference>
<dbReference type="GO" id="GO:0015293">
    <property type="term" value="F:symporter activity"/>
    <property type="evidence" value="ECO:0007669"/>
    <property type="project" value="InterPro"/>
</dbReference>
<dbReference type="InterPro" id="IPR036259">
    <property type="entry name" value="MFS_trans_sf"/>
</dbReference>
<dbReference type="Gene3D" id="1.20.1250.20">
    <property type="entry name" value="MFS general substrate transporter like domains"/>
    <property type="match status" value="1"/>
</dbReference>
<dbReference type="PANTHER" id="PTHR11328:SF24">
    <property type="entry name" value="MAJOR FACILITATOR SUPERFAMILY (MFS) PROFILE DOMAIN-CONTAINING PROTEIN"/>
    <property type="match status" value="1"/>
</dbReference>
<proteinExistence type="predicted"/>
<feature type="transmembrane region" description="Helical" evidence="1">
    <location>
        <begin position="326"/>
        <end position="348"/>
    </location>
</feature>
<dbReference type="GO" id="GO:0008643">
    <property type="term" value="P:carbohydrate transport"/>
    <property type="evidence" value="ECO:0007669"/>
    <property type="project" value="InterPro"/>
</dbReference>
<feature type="transmembrane region" description="Helical" evidence="1">
    <location>
        <begin position="90"/>
        <end position="111"/>
    </location>
</feature>
<name>A0A1G6S9V3_9BACI</name>
<feature type="transmembrane region" description="Helical" evidence="1">
    <location>
        <begin position="157"/>
        <end position="174"/>
    </location>
</feature>
<feature type="transmembrane region" description="Helical" evidence="1">
    <location>
        <begin position="21"/>
        <end position="44"/>
    </location>
</feature>
<dbReference type="GO" id="GO:0005886">
    <property type="term" value="C:plasma membrane"/>
    <property type="evidence" value="ECO:0007669"/>
    <property type="project" value="TreeGrafter"/>
</dbReference>
<feature type="transmembrane region" description="Helical" evidence="1">
    <location>
        <begin position="186"/>
        <end position="204"/>
    </location>
</feature>
<sequence>MQNDERKVSYQNRITAGEKNSYGAAAFAGCFLITMITLGLYNYYPFKFDLEESALRAILTIGWLLHATAVLVMGGLMDAGGHAFSNQKKWLRWSAIPLVIFAILMSFLPAVGASLQIIYLLAVGSIFAVLCAAYYVPYAAMQSTLTQDQEERESFNVFRMGYTAGAVYVATRILNTLDYRLSRSDLGWFIAFLIFAVFVLFLYGRTYRNTTERNPVTKHSTLSLEKVIRAFFTNKQAVFAVMIIFISVLQVAIQLHSSIFYGDIFMDNQRAGQATFGIVSMVMLIGSLLFTAPLIRKYGKRNSIIIGTVISLLGTVVLMVGSEYPAIFIVGFVLKALGWLPLGASIFAMLADTVEYGELISGLRIPGMIFGVGSFAVSMAIGLGTMGVSWLYYMIGYQPGGLQTGIIRNTTMFFFLYFPAILAVIQIVLLAFYKLDHKYTEVLEELRQKKTVQTSEDQVLS</sequence>
<dbReference type="SUPFAM" id="SSF103473">
    <property type="entry name" value="MFS general substrate transporter"/>
    <property type="match status" value="1"/>
</dbReference>
<dbReference type="PANTHER" id="PTHR11328">
    <property type="entry name" value="MAJOR FACILITATOR SUPERFAMILY DOMAIN-CONTAINING PROTEIN"/>
    <property type="match status" value="1"/>
</dbReference>
<evidence type="ECO:0000313" key="3">
    <source>
        <dbReference type="Proteomes" id="UP000198666"/>
    </source>
</evidence>
<feature type="transmembrane region" description="Helical" evidence="1">
    <location>
        <begin position="274"/>
        <end position="295"/>
    </location>
</feature>
<dbReference type="InterPro" id="IPR039672">
    <property type="entry name" value="MFS_2"/>
</dbReference>